<evidence type="ECO:0000313" key="4">
    <source>
        <dbReference type="Proteomes" id="UP001501697"/>
    </source>
</evidence>
<evidence type="ECO:0008006" key="5">
    <source>
        <dbReference type="Google" id="ProtNLM"/>
    </source>
</evidence>
<feature type="signal peptide" evidence="2">
    <location>
        <begin position="1"/>
        <end position="19"/>
    </location>
</feature>
<keyword evidence="1" id="KW-1133">Transmembrane helix</keyword>
<sequence>MLVASSLIVALVSGHSALAAGVASVVLGLMTLAARVSGALKGPLPPALLAPIPTPAGDLGAAARLAWALDGVLLTAAAGASVALIAMSPFAVLMVGVAIGGLVLRRWRHRR</sequence>
<keyword evidence="1" id="KW-0472">Membrane</keyword>
<feature type="chain" id="PRO_5046139104" description="MFS transporter" evidence="2">
    <location>
        <begin position="20"/>
        <end position="111"/>
    </location>
</feature>
<dbReference type="Proteomes" id="UP001501697">
    <property type="component" value="Unassembled WGS sequence"/>
</dbReference>
<name>A0ABP7AWK5_9MICO</name>
<gene>
    <name evidence="3" type="ORF">GCM10022200_27460</name>
</gene>
<keyword evidence="2" id="KW-0732">Signal</keyword>
<keyword evidence="1" id="KW-0812">Transmembrane</keyword>
<evidence type="ECO:0000256" key="1">
    <source>
        <dbReference type="SAM" id="Phobius"/>
    </source>
</evidence>
<feature type="transmembrane region" description="Helical" evidence="1">
    <location>
        <begin position="77"/>
        <end position="104"/>
    </location>
</feature>
<keyword evidence="4" id="KW-1185">Reference proteome</keyword>
<organism evidence="3 4">
    <name type="scientific">Microbacterium awajiense</name>
    <dbReference type="NCBI Taxonomy" id="415214"/>
    <lineage>
        <taxon>Bacteria</taxon>
        <taxon>Bacillati</taxon>
        <taxon>Actinomycetota</taxon>
        <taxon>Actinomycetes</taxon>
        <taxon>Micrococcales</taxon>
        <taxon>Microbacteriaceae</taxon>
        <taxon>Microbacterium</taxon>
    </lineage>
</organism>
<proteinExistence type="predicted"/>
<protein>
    <recommendedName>
        <fullName evidence="5">MFS transporter</fullName>
    </recommendedName>
</protein>
<dbReference type="EMBL" id="BAAAYU010000005">
    <property type="protein sequence ID" value="GAA3642203.1"/>
    <property type="molecule type" value="Genomic_DNA"/>
</dbReference>
<accession>A0ABP7AWK5</accession>
<evidence type="ECO:0000256" key="2">
    <source>
        <dbReference type="SAM" id="SignalP"/>
    </source>
</evidence>
<comment type="caution">
    <text evidence="3">The sequence shown here is derived from an EMBL/GenBank/DDBJ whole genome shotgun (WGS) entry which is preliminary data.</text>
</comment>
<reference evidence="4" key="1">
    <citation type="journal article" date="2019" name="Int. J. Syst. Evol. Microbiol.">
        <title>The Global Catalogue of Microorganisms (GCM) 10K type strain sequencing project: providing services to taxonomists for standard genome sequencing and annotation.</title>
        <authorList>
            <consortium name="The Broad Institute Genomics Platform"/>
            <consortium name="The Broad Institute Genome Sequencing Center for Infectious Disease"/>
            <person name="Wu L."/>
            <person name="Ma J."/>
        </authorList>
    </citation>
    <scope>NUCLEOTIDE SEQUENCE [LARGE SCALE GENOMIC DNA]</scope>
    <source>
        <strain evidence="4">JCM 16544</strain>
    </source>
</reference>
<evidence type="ECO:0000313" key="3">
    <source>
        <dbReference type="EMBL" id="GAA3642203.1"/>
    </source>
</evidence>